<dbReference type="GO" id="GO:0022857">
    <property type="term" value="F:transmembrane transporter activity"/>
    <property type="evidence" value="ECO:0007669"/>
    <property type="project" value="InterPro"/>
</dbReference>
<name>A0A2V2L7S4_9RHOB</name>
<evidence type="ECO:0000256" key="1">
    <source>
        <dbReference type="ARBA" id="ARBA00004162"/>
    </source>
</evidence>
<keyword evidence="10" id="KW-1185">Reference proteome</keyword>
<keyword evidence="4 7" id="KW-0812">Transmembrane</keyword>
<dbReference type="GO" id="GO:0015031">
    <property type="term" value="P:protein transport"/>
    <property type="evidence" value="ECO:0007669"/>
    <property type="project" value="UniProtKB-KW"/>
</dbReference>
<dbReference type="OrthoDB" id="9793581at2"/>
<evidence type="ECO:0000256" key="2">
    <source>
        <dbReference type="ARBA" id="ARBA00005811"/>
    </source>
</evidence>
<gene>
    <name evidence="9" type="ORF">DKT77_18750</name>
</gene>
<dbReference type="EMBL" id="QGKU01000060">
    <property type="protein sequence ID" value="PWR01195.1"/>
    <property type="molecule type" value="Genomic_DNA"/>
</dbReference>
<comment type="subcellular location">
    <subcellularLocation>
        <location evidence="1">Cell membrane</location>
        <topology evidence="1">Single-pass membrane protein</topology>
    </subcellularLocation>
    <subcellularLocation>
        <location evidence="7">Cell membrane</location>
        <topology evidence="7">Single-pass type II membrane protein</topology>
    </subcellularLocation>
</comment>
<proteinExistence type="inferred from homology"/>
<dbReference type="AlphaFoldDB" id="A0A2V2L7S4"/>
<sequence>MQITRRHRQGVVVSLVAMVDVLMIMLVFFMVTSTYLDLDMIPVAEAAPDGPAQGGVAAVADAATADGPLLIRIGADGRSVFRGVPLEPTALTEMLADARAQDPALEVLVLPSGAADVQALVSAMDAVTRAGVTRVRIIRLEPRP</sequence>
<dbReference type="GO" id="GO:0005886">
    <property type="term" value="C:plasma membrane"/>
    <property type="evidence" value="ECO:0007669"/>
    <property type="project" value="UniProtKB-SubCell"/>
</dbReference>
<accession>A0A2V2L7S4</accession>
<dbReference type="Gene3D" id="3.30.420.270">
    <property type="match status" value="1"/>
</dbReference>
<keyword evidence="5 8" id="KW-1133">Transmembrane helix</keyword>
<dbReference type="RefSeq" id="WP_109813179.1">
    <property type="nucleotide sequence ID" value="NZ_QGKU01000060.1"/>
</dbReference>
<evidence type="ECO:0000313" key="9">
    <source>
        <dbReference type="EMBL" id="PWR01195.1"/>
    </source>
</evidence>
<reference evidence="9 10" key="1">
    <citation type="submission" date="2018-05" db="EMBL/GenBank/DDBJ databases">
        <title>Rhodobacteraceae gen. nov., sp. nov. isolated from sea water.</title>
        <authorList>
            <person name="Ren Y."/>
        </authorList>
    </citation>
    <scope>NUCLEOTIDE SEQUENCE [LARGE SCALE GENOMIC DNA]</scope>
    <source>
        <strain evidence="9 10">TG-679</strain>
    </source>
</reference>
<evidence type="ECO:0000313" key="10">
    <source>
        <dbReference type="Proteomes" id="UP000245680"/>
    </source>
</evidence>
<comment type="caution">
    <text evidence="9">The sequence shown here is derived from an EMBL/GenBank/DDBJ whole genome shotgun (WGS) entry which is preliminary data.</text>
</comment>
<keyword evidence="3" id="KW-1003">Cell membrane</keyword>
<evidence type="ECO:0000256" key="4">
    <source>
        <dbReference type="ARBA" id="ARBA00022692"/>
    </source>
</evidence>
<keyword evidence="7" id="KW-0653">Protein transport</keyword>
<evidence type="ECO:0000256" key="3">
    <source>
        <dbReference type="ARBA" id="ARBA00022475"/>
    </source>
</evidence>
<protein>
    <submittedName>
        <fullName evidence="9">Biopolymer transporter ExbD</fullName>
    </submittedName>
</protein>
<feature type="transmembrane region" description="Helical" evidence="8">
    <location>
        <begin position="12"/>
        <end position="31"/>
    </location>
</feature>
<dbReference type="Proteomes" id="UP000245680">
    <property type="component" value="Unassembled WGS sequence"/>
</dbReference>
<evidence type="ECO:0000256" key="5">
    <source>
        <dbReference type="ARBA" id="ARBA00022989"/>
    </source>
</evidence>
<evidence type="ECO:0000256" key="7">
    <source>
        <dbReference type="RuleBase" id="RU003879"/>
    </source>
</evidence>
<keyword evidence="6 8" id="KW-0472">Membrane</keyword>
<dbReference type="PANTHER" id="PTHR30558:SF3">
    <property type="entry name" value="BIOPOLYMER TRANSPORT PROTEIN EXBD-RELATED"/>
    <property type="match status" value="1"/>
</dbReference>
<dbReference type="Pfam" id="PF02472">
    <property type="entry name" value="ExbD"/>
    <property type="match status" value="1"/>
</dbReference>
<dbReference type="InterPro" id="IPR003400">
    <property type="entry name" value="ExbD"/>
</dbReference>
<dbReference type="PANTHER" id="PTHR30558">
    <property type="entry name" value="EXBD MEMBRANE COMPONENT OF PMF-DRIVEN MACROMOLECULE IMPORT SYSTEM"/>
    <property type="match status" value="1"/>
</dbReference>
<keyword evidence="7" id="KW-0813">Transport</keyword>
<evidence type="ECO:0000256" key="8">
    <source>
        <dbReference type="SAM" id="Phobius"/>
    </source>
</evidence>
<organism evidence="9 10">
    <name type="scientific">Meridianimarinicoccus roseus</name>
    <dbReference type="NCBI Taxonomy" id="2072018"/>
    <lineage>
        <taxon>Bacteria</taxon>
        <taxon>Pseudomonadati</taxon>
        <taxon>Pseudomonadota</taxon>
        <taxon>Alphaproteobacteria</taxon>
        <taxon>Rhodobacterales</taxon>
        <taxon>Paracoccaceae</taxon>
        <taxon>Meridianimarinicoccus</taxon>
    </lineage>
</organism>
<comment type="similarity">
    <text evidence="2 7">Belongs to the ExbD/TolR family.</text>
</comment>
<evidence type="ECO:0000256" key="6">
    <source>
        <dbReference type="ARBA" id="ARBA00023136"/>
    </source>
</evidence>